<gene>
    <name evidence="2" type="ORF">A7E78_06275</name>
</gene>
<keyword evidence="1" id="KW-0812">Transmembrane</keyword>
<reference evidence="2 3" key="1">
    <citation type="journal article" date="2017" name="Genome Announc.">
        <title>Complete Genome Sequences of Two Acetylene-Fermenting Pelobacter acetylenicus Strains.</title>
        <authorList>
            <person name="Sutton J.M."/>
            <person name="Baesman S.M."/>
            <person name="Fierst J.L."/>
            <person name="Poret-Peterson A.T."/>
            <person name="Oremland R.S."/>
            <person name="Dunlap D.S."/>
            <person name="Akob D.M."/>
        </authorList>
    </citation>
    <scope>NUCLEOTIDE SEQUENCE [LARGE SCALE GENOMIC DNA]</scope>
    <source>
        <strain evidence="2 3">SFB93</strain>
    </source>
</reference>
<keyword evidence="3" id="KW-1185">Reference proteome</keyword>
<keyword evidence="1" id="KW-0472">Membrane</keyword>
<dbReference type="EMBL" id="CP015519">
    <property type="protein sequence ID" value="APG27481.1"/>
    <property type="molecule type" value="Genomic_DNA"/>
</dbReference>
<dbReference type="RefSeq" id="WP_072283447.1">
    <property type="nucleotide sequence ID" value="NZ_CP015519.1"/>
</dbReference>
<dbReference type="Proteomes" id="UP000182517">
    <property type="component" value="Chromosome"/>
</dbReference>
<evidence type="ECO:0000313" key="3">
    <source>
        <dbReference type="Proteomes" id="UP000182517"/>
    </source>
</evidence>
<dbReference type="AlphaFoldDB" id="A0A1L3GNJ9"/>
<organism evidence="2 3">
    <name type="scientific">Syntrophotalea acetylenivorans</name>
    <dbReference type="NCBI Taxonomy" id="1842532"/>
    <lineage>
        <taxon>Bacteria</taxon>
        <taxon>Pseudomonadati</taxon>
        <taxon>Thermodesulfobacteriota</taxon>
        <taxon>Desulfuromonadia</taxon>
        <taxon>Desulfuromonadales</taxon>
        <taxon>Syntrophotaleaceae</taxon>
        <taxon>Syntrophotalea</taxon>
    </lineage>
</organism>
<keyword evidence="1" id="KW-1133">Transmembrane helix</keyword>
<feature type="transmembrane region" description="Helical" evidence="1">
    <location>
        <begin position="14"/>
        <end position="37"/>
    </location>
</feature>
<dbReference type="STRING" id="1842532.A7E78_06275"/>
<proteinExistence type="predicted"/>
<dbReference type="KEGG" id="pef:A7E78_06275"/>
<protein>
    <submittedName>
        <fullName evidence="2">Uncharacterized protein</fullName>
    </submittedName>
</protein>
<evidence type="ECO:0000256" key="1">
    <source>
        <dbReference type="SAM" id="Phobius"/>
    </source>
</evidence>
<evidence type="ECO:0000313" key="2">
    <source>
        <dbReference type="EMBL" id="APG27481.1"/>
    </source>
</evidence>
<sequence>MLTFPTILQKYKNLIPVALTFLGLIGLVLLFAGGITYKLSAQREATIQDLNRRLTNLSPESDGRAALAELGEIIAAGKDLNLNLPKATYARAWYQWQTAVDDFKQITAAQNNRYLATGQRQELKNFHTRLLALRDSCAVTLEGGKQLPAPLGWKFHNLKGNVSVMLAYSVLAFEQDGRKGAKFLSDAVNNFQTSIDIVDSICSTPVERSLPRWNMELIVGLGEFRRIGLSEVKQQNVNEIQEQLEAFIPDVAGFAPGVPLETRVEK</sequence>
<name>A0A1L3GNJ9_9BACT</name>
<dbReference type="OrthoDB" id="5387114at2"/>
<accession>A0A1L3GNJ9</accession>